<dbReference type="PRINTS" id="PR00007">
    <property type="entry name" value="COMPLEMNTC1Q"/>
</dbReference>
<feature type="domain" description="C1q" evidence="3">
    <location>
        <begin position="125"/>
        <end position="256"/>
    </location>
</feature>
<dbReference type="OrthoDB" id="6119427at2759"/>
<evidence type="ECO:0000313" key="4">
    <source>
        <dbReference type="Proteomes" id="UP000694844"/>
    </source>
</evidence>
<name>A0A8B8CVG9_CRAVI</name>
<dbReference type="SUPFAM" id="SSF49842">
    <property type="entry name" value="TNF-like"/>
    <property type="match status" value="1"/>
</dbReference>
<dbReference type="RefSeq" id="XP_022319857.1">
    <property type="nucleotide sequence ID" value="XM_022464149.1"/>
</dbReference>
<feature type="domain" description="SUEL-type lectin" evidence="2">
    <location>
        <begin position="30"/>
        <end position="117"/>
    </location>
</feature>
<gene>
    <name evidence="5" type="primary">LOC111122383</name>
</gene>
<accession>A0A8B8CVG9</accession>
<evidence type="ECO:0000259" key="2">
    <source>
        <dbReference type="PROSITE" id="PS50228"/>
    </source>
</evidence>
<feature type="signal peptide" evidence="1">
    <location>
        <begin position="1"/>
        <end position="23"/>
    </location>
</feature>
<sequence length="256" mass="28707">MSFLLCWCSLILILVSPFQRISANDQTFAICADQKGFIRCEKGSKIKVISALYGRTDDKVCPYGNTNSRSCRSLTSEMKVKWSCNGYRTCHLHASNQIFGDPCHNVSKYLEVKYLCMKGPDVCFKGKEIVAFNAYTKNHLTPNRNSPVNVVYDAVYYNYGNAYNPQSGYFTAPSDGLYVFTWSSLVDSKKIFDAEILVNGKRQGLGNCNNEGNPGYENCANTVPLVLTTGDKVNIRTTNANLLHMVWSSFKGWKVQ</sequence>
<dbReference type="Pfam" id="PF02140">
    <property type="entry name" value="SUEL_Lectin"/>
    <property type="match status" value="1"/>
</dbReference>
<keyword evidence="1" id="KW-0732">Signal</keyword>
<evidence type="ECO:0000313" key="5">
    <source>
        <dbReference type="RefSeq" id="XP_022319857.1"/>
    </source>
</evidence>
<reference evidence="5" key="1">
    <citation type="submission" date="2025-08" db="UniProtKB">
        <authorList>
            <consortium name="RefSeq"/>
        </authorList>
    </citation>
    <scope>IDENTIFICATION</scope>
    <source>
        <tissue evidence="5">Whole sample</tissue>
    </source>
</reference>
<dbReference type="InterPro" id="IPR008983">
    <property type="entry name" value="Tumour_necrosis_fac-like_dom"/>
</dbReference>
<dbReference type="FunFam" id="2.60.120.740:FF:000001">
    <property type="entry name" value="Adhesion G protein-coupled receptor L2"/>
    <property type="match status" value="1"/>
</dbReference>
<dbReference type="Proteomes" id="UP000694844">
    <property type="component" value="Chromosome 2"/>
</dbReference>
<keyword evidence="4" id="KW-1185">Reference proteome</keyword>
<dbReference type="InterPro" id="IPR000922">
    <property type="entry name" value="Lectin_gal-bd_dom"/>
</dbReference>
<dbReference type="KEGG" id="cvn:111122383"/>
<dbReference type="PANTHER" id="PTHR46780">
    <property type="entry name" value="PROTEIN EVA-1"/>
    <property type="match status" value="1"/>
</dbReference>
<dbReference type="GeneID" id="111122383"/>
<organism evidence="4 5">
    <name type="scientific">Crassostrea virginica</name>
    <name type="common">Eastern oyster</name>
    <dbReference type="NCBI Taxonomy" id="6565"/>
    <lineage>
        <taxon>Eukaryota</taxon>
        <taxon>Metazoa</taxon>
        <taxon>Spiralia</taxon>
        <taxon>Lophotrochozoa</taxon>
        <taxon>Mollusca</taxon>
        <taxon>Bivalvia</taxon>
        <taxon>Autobranchia</taxon>
        <taxon>Pteriomorphia</taxon>
        <taxon>Ostreida</taxon>
        <taxon>Ostreoidea</taxon>
        <taxon>Ostreidae</taxon>
        <taxon>Crassostrea</taxon>
    </lineage>
</organism>
<dbReference type="Gene3D" id="2.60.120.40">
    <property type="match status" value="1"/>
</dbReference>
<dbReference type="InterPro" id="IPR001073">
    <property type="entry name" value="C1q_dom"/>
</dbReference>
<evidence type="ECO:0000256" key="1">
    <source>
        <dbReference type="SAM" id="SignalP"/>
    </source>
</evidence>
<dbReference type="GO" id="GO:0030246">
    <property type="term" value="F:carbohydrate binding"/>
    <property type="evidence" value="ECO:0007669"/>
    <property type="project" value="InterPro"/>
</dbReference>
<dbReference type="Gene3D" id="2.60.120.740">
    <property type="match status" value="1"/>
</dbReference>
<dbReference type="SMART" id="SM00110">
    <property type="entry name" value="C1Q"/>
    <property type="match status" value="1"/>
</dbReference>
<dbReference type="Pfam" id="PF00386">
    <property type="entry name" value="C1q"/>
    <property type="match status" value="1"/>
</dbReference>
<dbReference type="InterPro" id="IPR043159">
    <property type="entry name" value="Lectin_gal-bd_sf"/>
</dbReference>
<dbReference type="PROSITE" id="PS50871">
    <property type="entry name" value="C1Q"/>
    <property type="match status" value="1"/>
</dbReference>
<evidence type="ECO:0000259" key="3">
    <source>
        <dbReference type="PROSITE" id="PS50871"/>
    </source>
</evidence>
<dbReference type="AlphaFoldDB" id="A0A8B8CVG9"/>
<proteinExistence type="predicted"/>
<feature type="chain" id="PRO_5034674453" evidence="1">
    <location>
        <begin position="24"/>
        <end position="256"/>
    </location>
</feature>
<dbReference type="CDD" id="cd22827">
    <property type="entry name" value="Gal_Rha_Lectin_SUL-I-like"/>
    <property type="match status" value="1"/>
</dbReference>
<protein>
    <submittedName>
        <fullName evidence="5">Uncharacterized protein LOC111122383</fullName>
    </submittedName>
</protein>
<dbReference type="PROSITE" id="PS50228">
    <property type="entry name" value="SUEL_LECTIN"/>
    <property type="match status" value="1"/>
</dbReference>